<dbReference type="Pfam" id="PF22381">
    <property type="entry name" value="Staph_reg_Sar_Rot"/>
    <property type="match status" value="1"/>
</dbReference>
<keyword evidence="6" id="KW-0175">Coiled coil</keyword>
<keyword evidence="4" id="KW-0238">DNA-binding</keyword>
<organism evidence="8 9">
    <name type="scientific">Ligilactobacillus agilis</name>
    <dbReference type="NCBI Taxonomy" id="1601"/>
    <lineage>
        <taxon>Bacteria</taxon>
        <taxon>Bacillati</taxon>
        <taxon>Bacillota</taxon>
        <taxon>Bacilli</taxon>
        <taxon>Lactobacillales</taxon>
        <taxon>Lactobacillaceae</taxon>
        <taxon>Ligilactobacillus</taxon>
    </lineage>
</organism>
<dbReference type="InterPro" id="IPR000835">
    <property type="entry name" value="HTH_MarR-typ"/>
</dbReference>
<feature type="coiled-coil region" evidence="6">
    <location>
        <begin position="126"/>
        <end position="153"/>
    </location>
</feature>
<keyword evidence="5" id="KW-0804">Transcription</keyword>
<evidence type="ECO:0000256" key="5">
    <source>
        <dbReference type="ARBA" id="ARBA00023163"/>
    </source>
</evidence>
<dbReference type="RefSeq" id="WP_089144026.1">
    <property type="nucleotide sequence ID" value="NZ_LUGD01000101.1"/>
</dbReference>
<proteinExistence type="predicted"/>
<evidence type="ECO:0000259" key="7">
    <source>
        <dbReference type="PROSITE" id="PS50995"/>
    </source>
</evidence>
<evidence type="ECO:0000256" key="1">
    <source>
        <dbReference type="ARBA" id="ARBA00004496"/>
    </source>
</evidence>
<dbReference type="AlphaFoldDB" id="A0A226RJS6"/>
<accession>A0A226RJS6</accession>
<dbReference type="Proteomes" id="UP000215261">
    <property type="component" value="Unassembled WGS sequence"/>
</dbReference>
<dbReference type="SMART" id="SM00347">
    <property type="entry name" value="HTH_MARR"/>
    <property type="match status" value="1"/>
</dbReference>
<dbReference type="PROSITE" id="PS50995">
    <property type="entry name" value="HTH_MARR_2"/>
    <property type="match status" value="1"/>
</dbReference>
<evidence type="ECO:0000313" key="8">
    <source>
        <dbReference type="EMBL" id="OXS38668.1"/>
    </source>
</evidence>
<dbReference type="PANTHER" id="PTHR33164:SF5">
    <property type="entry name" value="ORGANIC HYDROPEROXIDE RESISTANCE TRANSCRIPTIONAL REGULATOR"/>
    <property type="match status" value="1"/>
</dbReference>
<evidence type="ECO:0000256" key="2">
    <source>
        <dbReference type="ARBA" id="ARBA00022490"/>
    </source>
</evidence>
<keyword evidence="3" id="KW-0805">Transcription regulation</keyword>
<dbReference type="GO" id="GO:0003700">
    <property type="term" value="F:DNA-binding transcription factor activity"/>
    <property type="evidence" value="ECO:0007669"/>
    <property type="project" value="InterPro"/>
</dbReference>
<comment type="caution">
    <text evidence="8">The sequence shown here is derived from an EMBL/GenBank/DDBJ whole genome shotgun (WGS) entry which is preliminary data.</text>
</comment>
<dbReference type="InterPro" id="IPR036388">
    <property type="entry name" value="WH-like_DNA-bd_sf"/>
</dbReference>
<dbReference type="GO" id="GO:0003677">
    <property type="term" value="F:DNA binding"/>
    <property type="evidence" value="ECO:0007669"/>
    <property type="project" value="UniProtKB-KW"/>
</dbReference>
<dbReference type="GO" id="GO:0006950">
    <property type="term" value="P:response to stress"/>
    <property type="evidence" value="ECO:0007669"/>
    <property type="project" value="TreeGrafter"/>
</dbReference>
<dbReference type="GO" id="GO:0005737">
    <property type="term" value="C:cytoplasm"/>
    <property type="evidence" value="ECO:0007669"/>
    <property type="project" value="UniProtKB-SubCell"/>
</dbReference>
<evidence type="ECO:0000256" key="3">
    <source>
        <dbReference type="ARBA" id="ARBA00023015"/>
    </source>
</evidence>
<dbReference type="InterPro" id="IPR036390">
    <property type="entry name" value="WH_DNA-bd_sf"/>
</dbReference>
<name>A0A226RJS6_9LACO</name>
<comment type="subcellular location">
    <subcellularLocation>
        <location evidence="1">Cytoplasm</location>
    </subcellularLocation>
</comment>
<dbReference type="PANTHER" id="PTHR33164">
    <property type="entry name" value="TRANSCRIPTIONAL REGULATOR, MARR FAMILY"/>
    <property type="match status" value="1"/>
</dbReference>
<evidence type="ECO:0000256" key="6">
    <source>
        <dbReference type="SAM" id="Coils"/>
    </source>
</evidence>
<protein>
    <submittedName>
        <fullName evidence="8">MarR family transcriptional regulator</fullName>
    </submittedName>
</protein>
<evidence type="ECO:0000256" key="4">
    <source>
        <dbReference type="ARBA" id="ARBA00023125"/>
    </source>
</evidence>
<sequence length="155" mass="18512">MIEHTPERLEDELCFAIYSAQKNYNKFYSEALRKFKLTYSQYITLLVLWEEKKPLMIKELGKRLGLDTGTLTPLLKRMEKDDWVKREKTNEDGRRVYISLTAKALENEQPVKQTVQSCFYNMDMTKEEYVEDVARLKEIAQTLEKNNNRLEKENF</sequence>
<dbReference type="SUPFAM" id="SSF46785">
    <property type="entry name" value="Winged helix' DNA-binding domain"/>
    <property type="match status" value="1"/>
</dbReference>
<reference evidence="8 9" key="1">
    <citation type="submission" date="2016-03" db="EMBL/GenBank/DDBJ databases">
        <title>Sequencing of Lactobacillus Species from Commercial Turkeys.</title>
        <authorList>
            <person name="Johnson T.J."/>
            <person name="Youmans B.P."/>
            <person name="Case K.A."/>
        </authorList>
    </citation>
    <scope>NUCLEOTIDE SEQUENCE [LARGE SCALE GENOMIC DNA]</scope>
    <source>
        <strain evidence="8 9">UMNLA1</strain>
    </source>
</reference>
<evidence type="ECO:0000313" key="9">
    <source>
        <dbReference type="Proteomes" id="UP000215261"/>
    </source>
</evidence>
<dbReference type="Gene3D" id="1.10.10.10">
    <property type="entry name" value="Winged helix-like DNA-binding domain superfamily/Winged helix DNA-binding domain"/>
    <property type="match status" value="1"/>
</dbReference>
<keyword evidence="2" id="KW-0963">Cytoplasm</keyword>
<dbReference type="EMBL" id="LUGO01000070">
    <property type="protein sequence ID" value="OXS38668.1"/>
    <property type="molecule type" value="Genomic_DNA"/>
</dbReference>
<feature type="domain" description="HTH marR-type" evidence="7">
    <location>
        <begin position="10"/>
        <end position="145"/>
    </location>
</feature>
<gene>
    <name evidence="8" type="ORF">AYP69_08630</name>
</gene>
<dbReference type="InterPro" id="IPR039422">
    <property type="entry name" value="MarR/SlyA-like"/>
</dbReference>
<dbReference type="InterPro" id="IPR055166">
    <property type="entry name" value="Transc_reg_Sar_Rot_HTH"/>
</dbReference>